<feature type="region of interest" description="Disordered" evidence="6">
    <location>
        <begin position="197"/>
        <end position="258"/>
    </location>
</feature>
<evidence type="ECO:0000256" key="5">
    <source>
        <dbReference type="ARBA" id="ARBA00023136"/>
    </source>
</evidence>
<evidence type="ECO:0000256" key="7">
    <source>
        <dbReference type="SAM" id="Phobius"/>
    </source>
</evidence>
<dbReference type="InterPro" id="IPR010432">
    <property type="entry name" value="RDD"/>
</dbReference>
<keyword evidence="2" id="KW-1003">Cell membrane</keyword>
<comment type="subcellular location">
    <subcellularLocation>
        <location evidence="1">Cell membrane</location>
        <topology evidence="1">Multi-pass membrane protein</topology>
    </subcellularLocation>
</comment>
<keyword evidence="5 7" id="KW-0472">Membrane</keyword>
<evidence type="ECO:0000259" key="8">
    <source>
        <dbReference type="Pfam" id="PF06271"/>
    </source>
</evidence>
<organism evidence="9 10">
    <name type="scientific">Shewanella zhuhaiensis</name>
    <dbReference type="NCBI Taxonomy" id="2919576"/>
    <lineage>
        <taxon>Bacteria</taxon>
        <taxon>Pseudomonadati</taxon>
        <taxon>Pseudomonadota</taxon>
        <taxon>Gammaproteobacteria</taxon>
        <taxon>Alteromonadales</taxon>
        <taxon>Shewanellaceae</taxon>
        <taxon>Shewanella</taxon>
    </lineage>
</organism>
<evidence type="ECO:0000256" key="1">
    <source>
        <dbReference type="ARBA" id="ARBA00004651"/>
    </source>
</evidence>
<evidence type="ECO:0000256" key="3">
    <source>
        <dbReference type="ARBA" id="ARBA00022692"/>
    </source>
</evidence>
<dbReference type="EMBL" id="JAKUDL010000008">
    <property type="protein sequence ID" value="MCH4296265.1"/>
    <property type="molecule type" value="Genomic_DNA"/>
</dbReference>
<feature type="transmembrane region" description="Helical" evidence="7">
    <location>
        <begin position="53"/>
        <end position="77"/>
    </location>
</feature>
<proteinExistence type="predicted"/>
<feature type="transmembrane region" description="Helical" evidence="7">
    <location>
        <begin position="296"/>
        <end position="318"/>
    </location>
</feature>
<dbReference type="Proteomes" id="UP001297581">
    <property type="component" value="Unassembled WGS sequence"/>
</dbReference>
<keyword evidence="10" id="KW-1185">Reference proteome</keyword>
<dbReference type="InterPro" id="IPR051791">
    <property type="entry name" value="Pra-immunoreactive"/>
</dbReference>
<accession>A0AAJ1BK97</accession>
<gene>
    <name evidence="9" type="ORF">MJ923_18295</name>
</gene>
<feature type="compositionally biased region" description="Basic and acidic residues" evidence="6">
    <location>
        <begin position="209"/>
        <end position="219"/>
    </location>
</feature>
<dbReference type="PANTHER" id="PTHR36115">
    <property type="entry name" value="PROLINE-RICH ANTIGEN HOMOLOG-RELATED"/>
    <property type="match status" value="1"/>
</dbReference>
<feature type="compositionally biased region" description="Polar residues" evidence="6">
    <location>
        <begin position="237"/>
        <end position="258"/>
    </location>
</feature>
<keyword evidence="3 7" id="KW-0812">Transmembrane</keyword>
<reference evidence="9 10" key="1">
    <citation type="submission" date="2022-02" db="EMBL/GenBank/DDBJ databases">
        <title>The genome sequence of Shewanella sp. 3B26.</title>
        <authorList>
            <person name="Du J."/>
        </authorList>
    </citation>
    <scope>NUCLEOTIDE SEQUENCE [LARGE SCALE GENOMIC DNA]</scope>
    <source>
        <strain evidence="9 10">3B26</strain>
    </source>
</reference>
<protein>
    <submittedName>
        <fullName evidence="9">RDD family protein</fullName>
    </submittedName>
</protein>
<evidence type="ECO:0000256" key="6">
    <source>
        <dbReference type="SAM" id="MobiDB-lite"/>
    </source>
</evidence>
<dbReference type="RefSeq" id="WP_240592322.1">
    <property type="nucleotide sequence ID" value="NZ_JAKUDL010000008.1"/>
</dbReference>
<dbReference type="AlphaFoldDB" id="A0AAJ1BK97"/>
<dbReference type="GO" id="GO:0005886">
    <property type="term" value="C:plasma membrane"/>
    <property type="evidence" value="ECO:0007669"/>
    <property type="project" value="UniProtKB-SubCell"/>
</dbReference>
<comment type="caution">
    <text evidence="9">The sequence shown here is derived from an EMBL/GenBank/DDBJ whole genome shotgun (WGS) entry which is preliminary data.</text>
</comment>
<feature type="transmembrane region" description="Helical" evidence="7">
    <location>
        <begin position="349"/>
        <end position="368"/>
    </location>
</feature>
<evidence type="ECO:0000313" key="10">
    <source>
        <dbReference type="Proteomes" id="UP001297581"/>
    </source>
</evidence>
<feature type="transmembrane region" description="Helical" evidence="7">
    <location>
        <begin position="83"/>
        <end position="103"/>
    </location>
</feature>
<evidence type="ECO:0000256" key="2">
    <source>
        <dbReference type="ARBA" id="ARBA00022475"/>
    </source>
</evidence>
<evidence type="ECO:0000256" key="4">
    <source>
        <dbReference type="ARBA" id="ARBA00022989"/>
    </source>
</evidence>
<keyword evidence="4 7" id="KW-1133">Transmembrane helix</keyword>
<sequence length="407" mass="43187">MTEPSVVNSGILAAGKDPRTIITPHAFSVAEGLLYTPLASPLKRGIAICIDGLLISVLAEDAGVVFVALVLLTSYLGKRLGGFGRWAKIALYTLMTVVMIYAISDNFTTTDADTDTKAPVTVPEAISVLPKVIALSLCEDASCAQSKASELADSLAASNIAREDAEAMLFSPLDELDIPDLDKVSLKAQLAGKLQQLPPKAQAITQEPATKEPATRESGEQAPRIQAPVGQAPDNHAPQSQAPESQASDNQSLAPNNLLNGIADKDKAEPAPVTIPISAADDSGSKYSLIEWAKGILNDLGLGFGWAAFYFTVFTAWFDGQTLGKKLMGIRVISLDGSKLGLWDAFGRYGGYGAGFATGLLGFMQVFWDANRQAIQDKISATVVIDLTKPRLMPGQDMMHSGDARHE</sequence>
<feature type="domain" description="RDD" evidence="8">
    <location>
        <begin position="303"/>
        <end position="380"/>
    </location>
</feature>
<dbReference type="Pfam" id="PF06271">
    <property type="entry name" value="RDD"/>
    <property type="match status" value="1"/>
</dbReference>
<evidence type="ECO:0000313" key="9">
    <source>
        <dbReference type="EMBL" id="MCH4296265.1"/>
    </source>
</evidence>
<dbReference type="PANTHER" id="PTHR36115:SF6">
    <property type="entry name" value="PROLINE-RICH ANTIGEN HOMOLOG"/>
    <property type="match status" value="1"/>
</dbReference>
<name>A0AAJ1BK97_9GAMM</name>